<sequence>MKVVIIDDEKGMHFIMKRMLAKVNEIEIVGSFQETTAAAETAGELSFSDEANIGKWAKAAVGRAVQAGIIKGYADGSFRPNALLSRSEMAVMIVRLLALDEAGEAGAIGFADDEDIPTWAKRYVWAAKQHGLVQGMGANQFAPAKSLTRAEAVVVLLRSLENQSSK</sequence>
<dbReference type="Proteomes" id="UP000275368">
    <property type="component" value="Chromosome"/>
</dbReference>
<dbReference type="OrthoDB" id="504962at2"/>
<reference evidence="1 2" key="1">
    <citation type="submission" date="2018-11" db="EMBL/GenBank/DDBJ databases">
        <title>Complete genome sequence of Paenibacillus baekrokdamisoli strain KCTC 33723.</title>
        <authorList>
            <person name="Kang S.W."/>
            <person name="Lee K.C."/>
            <person name="Kim K.K."/>
            <person name="Kim J.S."/>
            <person name="Kim D.S."/>
            <person name="Ko S.H."/>
            <person name="Yang S.H."/>
            <person name="Lee J.S."/>
        </authorList>
    </citation>
    <scope>NUCLEOTIDE SEQUENCE [LARGE SCALE GENOMIC DNA]</scope>
    <source>
        <strain evidence="1 2">KCTC 33723</strain>
    </source>
</reference>
<dbReference type="PROSITE" id="PS51272">
    <property type="entry name" value="SLH"/>
    <property type="match status" value="2"/>
</dbReference>
<dbReference type="AlphaFoldDB" id="A0A3G9JBF5"/>
<protein>
    <submittedName>
        <fullName evidence="1">Uncharacterized protein</fullName>
    </submittedName>
</protein>
<proteinExistence type="predicted"/>
<evidence type="ECO:0000313" key="1">
    <source>
        <dbReference type="EMBL" id="BBH20339.1"/>
    </source>
</evidence>
<dbReference type="KEGG" id="pbk:Back11_16840"/>
<dbReference type="PANTHER" id="PTHR43308">
    <property type="entry name" value="OUTER MEMBRANE PROTEIN ALPHA-RELATED"/>
    <property type="match status" value="1"/>
</dbReference>
<dbReference type="Pfam" id="PF00395">
    <property type="entry name" value="SLH"/>
    <property type="match status" value="2"/>
</dbReference>
<dbReference type="InterPro" id="IPR051465">
    <property type="entry name" value="Cell_Envelope_Struct_Comp"/>
</dbReference>
<dbReference type="EMBL" id="AP019308">
    <property type="protein sequence ID" value="BBH20339.1"/>
    <property type="molecule type" value="Genomic_DNA"/>
</dbReference>
<dbReference type="InterPro" id="IPR001119">
    <property type="entry name" value="SLH_dom"/>
</dbReference>
<organism evidence="1 2">
    <name type="scientific">Paenibacillus baekrokdamisoli</name>
    <dbReference type="NCBI Taxonomy" id="1712516"/>
    <lineage>
        <taxon>Bacteria</taxon>
        <taxon>Bacillati</taxon>
        <taxon>Bacillota</taxon>
        <taxon>Bacilli</taxon>
        <taxon>Bacillales</taxon>
        <taxon>Paenibacillaceae</taxon>
        <taxon>Paenibacillus</taxon>
    </lineage>
</organism>
<evidence type="ECO:0000313" key="2">
    <source>
        <dbReference type="Proteomes" id="UP000275368"/>
    </source>
</evidence>
<keyword evidence="2" id="KW-1185">Reference proteome</keyword>
<dbReference type="PANTHER" id="PTHR43308:SF5">
    <property type="entry name" value="S-LAYER PROTEIN _ PEPTIDOGLYCAN ENDO-BETA-N-ACETYLGLUCOSAMINIDASE"/>
    <property type="match status" value="1"/>
</dbReference>
<gene>
    <name evidence="1" type="ORF">Back11_16840</name>
</gene>
<name>A0A3G9JBF5_9BACL</name>
<accession>A0A3G9JBF5</accession>